<comment type="similarity">
    <text evidence="2">Belongs to the NAD(P)-dependent epimerase/dehydratase family. GDP-mannose 4,6-dehydratase subfamily.</text>
</comment>
<dbReference type="Proteomes" id="UP001081071">
    <property type="component" value="Unassembled WGS sequence"/>
</dbReference>
<organism evidence="6 7">
    <name type="scientific">Rhodococcus ruber</name>
    <dbReference type="NCBI Taxonomy" id="1830"/>
    <lineage>
        <taxon>Bacteria</taxon>
        <taxon>Bacillati</taxon>
        <taxon>Actinomycetota</taxon>
        <taxon>Actinomycetes</taxon>
        <taxon>Mycobacteriales</taxon>
        <taxon>Nocardiaceae</taxon>
        <taxon>Rhodococcus</taxon>
    </lineage>
</organism>
<dbReference type="InterPro" id="IPR036291">
    <property type="entry name" value="NAD(P)-bd_dom_sf"/>
</dbReference>
<evidence type="ECO:0000256" key="1">
    <source>
        <dbReference type="ARBA" id="ARBA00001937"/>
    </source>
</evidence>
<dbReference type="EC" id="4.2.1.47" evidence="3"/>
<reference evidence="6" key="1">
    <citation type="submission" date="2022-12" db="EMBL/GenBank/DDBJ databases">
        <authorList>
            <person name="Krivoruchko A.V."/>
            <person name="Elkin A."/>
        </authorList>
    </citation>
    <scope>NUCLEOTIDE SEQUENCE</scope>
    <source>
        <strain evidence="6">IEGM 1391</strain>
    </source>
</reference>
<dbReference type="InterPro" id="IPR016040">
    <property type="entry name" value="NAD(P)-bd_dom"/>
</dbReference>
<evidence type="ECO:0000259" key="5">
    <source>
        <dbReference type="Pfam" id="PF16363"/>
    </source>
</evidence>
<accession>A0ABT4MAT5</accession>
<dbReference type="Gene3D" id="3.90.25.10">
    <property type="entry name" value="UDP-galactose 4-epimerase, domain 1"/>
    <property type="match status" value="1"/>
</dbReference>
<protein>
    <recommendedName>
        <fullName evidence="3">GDP-mannose 4,6-dehydratase</fullName>
        <ecNumber evidence="3">4.2.1.47</ecNumber>
    </recommendedName>
</protein>
<evidence type="ECO:0000256" key="4">
    <source>
        <dbReference type="ARBA" id="ARBA00023239"/>
    </source>
</evidence>
<dbReference type="InterPro" id="IPR006368">
    <property type="entry name" value="GDP_Man_deHydtase"/>
</dbReference>
<name>A0ABT4MAT5_9NOCA</name>
<feature type="domain" description="NAD(P)-binding" evidence="5">
    <location>
        <begin position="10"/>
        <end position="313"/>
    </location>
</feature>
<dbReference type="Pfam" id="PF16363">
    <property type="entry name" value="GDP_Man_Dehyd"/>
    <property type="match status" value="1"/>
</dbReference>
<dbReference type="PANTHER" id="PTHR43715">
    <property type="entry name" value="GDP-MANNOSE 4,6-DEHYDRATASE"/>
    <property type="match status" value="1"/>
</dbReference>
<comment type="cofactor">
    <cofactor evidence="1">
        <name>NADP(+)</name>
        <dbReference type="ChEBI" id="CHEBI:58349"/>
    </cofactor>
</comment>
<dbReference type="Gene3D" id="3.40.50.720">
    <property type="entry name" value="NAD(P)-binding Rossmann-like Domain"/>
    <property type="match status" value="1"/>
</dbReference>
<comment type="caution">
    <text evidence="6">The sequence shown here is derived from an EMBL/GenBank/DDBJ whole genome shotgun (WGS) entry which is preliminary data.</text>
</comment>
<gene>
    <name evidence="6" type="ORF">O4220_06035</name>
</gene>
<proteinExistence type="inferred from homology"/>
<dbReference type="EMBL" id="JAPWIJ010000002">
    <property type="protein sequence ID" value="MCZ4518072.1"/>
    <property type="molecule type" value="Genomic_DNA"/>
</dbReference>
<keyword evidence="4" id="KW-0456">Lyase</keyword>
<keyword evidence="7" id="KW-1185">Reference proteome</keyword>
<dbReference type="RefSeq" id="WP_269602761.1">
    <property type="nucleotide sequence ID" value="NZ_JAPWIJ010000002.1"/>
</dbReference>
<sequence length="324" mass="34979">MNTGHRPTALITGVAGQDGSYLAELLLERGWAIHGVAKPGARQGSVNPLVEQHDIELGEHGTTRALIQDIEPDYVFHLAGISSVWRSWNDPILTTRVNGVSAAALLDACFTQQEASGKRIVMINASSAEIFAGSGVPLQNEGTRVAPTSPYGASKALSHNMVEVYRARGLEATNAILFNHESPRRPETFVTRKITKAVAAISRGNRDTLALGNLASVRDWGWAPDYVEAMATMADYGKGDDFVIATGKAHSVADFVATAFEAVGIDNWRDHVQSDSEMLRPVDSARMVGDATKARSLLGWAPTKDFDQIVKAMVEFDMTEEMAA</sequence>
<dbReference type="SUPFAM" id="SSF51735">
    <property type="entry name" value="NAD(P)-binding Rossmann-fold domains"/>
    <property type="match status" value="1"/>
</dbReference>
<evidence type="ECO:0000313" key="6">
    <source>
        <dbReference type="EMBL" id="MCZ4518072.1"/>
    </source>
</evidence>
<evidence type="ECO:0000313" key="7">
    <source>
        <dbReference type="Proteomes" id="UP001081071"/>
    </source>
</evidence>
<evidence type="ECO:0000256" key="2">
    <source>
        <dbReference type="ARBA" id="ARBA00009263"/>
    </source>
</evidence>
<evidence type="ECO:0000256" key="3">
    <source>
        <dbReference type="ARBA" id="ARBA00011989"/>
    </source>
</evidence>
<dbReference type="PANTHER" id="PTHR43715:SF1">
    <property type="entry name" value="GDP-MANNOSE 4,6 DEHYDRATASE"/>
    <property type="match status" value="1"/>
</dbReference>
<dbReference type="CDD" id="cd05260">
    <property type="entry name" value="GDP_MD_SDR_e"/>
    <property type="match status" value="1"/>
</dbReference>